<dbReference type="OrthoDB" id="9803927at2"/>
<dbReference type="Proteomes" id="UP000310636">
    <property type="component" value="Unassembled WGS sequence"/>
</dbReference>
<evidence type="ECO:0000313" key="3">
    <source>
        <dbReference type="EMBL" id="THF77146.1"/>
    </source>
</evidence>
<evidence type="ECO:0000256" key="2">
    <source>
        <dbReference type="SAM" id="SignalP"/>
    </source>
</evidence>
<dbReference type="EMBL" id="SSOB01000021">
    <property type="protein sequence ID" value="THF77146.1"/>
    <property type="molecule type" value="Genomic_DNA"/>
</dbReference>
<comment type="caution">
    <text evidence="3">The sequence shown here is derived from an EMBL/GenBank/DDBJ whole genome shotgun (WGS) entry which is preliminary data.</text>
</comment>
<feature type="region of interest" description="Disordered" evidence="1">
    <location>
        <begin position="134"/>
        <end position="155"/>
    </location>
</feature>
<feature type="compositionally biased region" description="Basic and acidic residues" evidence="1">
    <location>
        <begin position="46"/>
        <end position="60"/>
    </location>
</feature>
<protein>
    <submittedName>
        <fullName evidence="3">Uncharacterized protein</fullName>
    </submittedName>
</protein>
<gene>
    <name evidence="3" type="ORF">E6C55_17440</name>
</gene>
<organism evidence="3 4">
    <name type="scientific">Cohnella fermenti</name>
    <dbReference type="NCBI Taxonomy" id="2565925"/>
    <lineage>
        <taxon>Bacteria</taxon>
        <taxon>Bacillati</taxon>
        <taxon>Bacillota</taxon>
        <taxon>Bacilli</taxon>
        <taxon>Bacillales</taxon>
        <taxon>Paenibacillaceae</taxon>
        <taxon>Cohnella</taxon>
    </lineage>
</organism>
<dbReference type="AlphaFoldDB" id="A0A4S4BSD9"/>
<feature type="signal peptide" evidence="2">
    <location>
        <begin position="1"/>
        <end position="24"/>
    </location>
</feature>
<feature type="chain" id="PRO_5020230814" evidence="2">
    <location>
        <begin position="25"/>
        <end position="235"/>
    </location>
</feature>
<keyword evidence="4" id="KW-1185">Reference proteome</keyword>
<evidence type="ECO:0000313" key="4">
    <source>
        <dbReference type="Proteomes" id="UP000310636"/>
    </source>
</evidence>
<accession>A0A4S4BSD9</accession>
<name>A0A4S4BSD9_9BACL</name>
<dbReference type="RefSeq" id="WP_136371094.1">
    <property type="nucleotide sequence ID" value="NZ_SSOB01000021.1"/>
</dbReference>
<feature type="region of interest" description="Disordered" evidence="1">
    <location>
        <begin position="42"/>
        <end position="66"/>
    </location>
</feature>
<keyword evidence="2" id="KW-0732">Signal</keyword>
<sequence length="235" mass="25029">MKIPLKMLSVLAGIGIVWGGSALALPADTADNVIKQLTAPLSSGGVHDHSDHDHSEEDLTKLPLGDGKYTLTGPKKGYIYLQSKPQDGRGASKDGEWIDKANGTFDLTRKAVVDGEVHWQSELTIERKGDKRILTGNRLPDHPTGSFPISKSDDAYQYDQNPNSIREQLFRVELPANPTAAKMASPVNSGAIGIMLTGSLIFNGLDASGRDAVAHETQDAVTGTPSKAGNTTITT</sequence>
<reference evidence="3 4" key="1">
    <citation type="submission" date="2019-04" db="EMBL/GenBank/DDBJ databases">
        <title>Cohnella sp. nov. isolated from preserved vegetables.</title>
        <authorList>
            <person name="Lin S.-Y."/>
            <person name="Hung M.-H."/>
            <person name="Young C.-C."/>
        </authorList>
    </citation>
    <scope>NUCLEOTIDE SEQUENCE [LARGE SCALE GENOMIC DNA]</scope>
    <source>
        <strain evidence="3 4">CC-MHH1044</strain>
    </source>
</reference>
<evidence type="ECO:0000256" key="1">
    <source>
        <dbReference type="SAM" id="MobiDB-lite"/>
    </source>
</evidence>
<proteinExistence type="predicted"/>